<dbReference type="PROSITE" id="PS00626">
    <property type="entry name" value="RCC1_2"/>
    <property type="match status" value="1"/>
</dbReference>
<keyword evidence="6" id="KW-1185">Reference proteome</keyword>
<sequence length="724" mass="79960">MGSLTTTMTAGAGRLHVWGFTESLLGRGQNFVFKPVHVPVKECLVDVACGHSHVVVLSASGNVWSWGSATFDQIGNGESGTKLVPQVIMEGKDIAVVAAGRDHSAALSKSGILWTWGCGENGLLGHNAQANVGMPKIVEAILGSVVGQVSCGDRHMAAITAIAYEKVADDVAEFLRVDNDERRLKMKTLRALRTGALPSLDRARIQKLLRQPAAPGDLHAKWQAISRIVSPPAVGSATARPSRSPVRPQAPDRPQSAREPSALLQTLLRDAGAWRSGSVAARKGGGTDVGHDGDVMEFSGRHANMQVAVVPSTTTVVEGASARMAFHREAGGPLRQLLDGFKASGQGTGEVTAEYGRLSTAFFDLRRDYDLAVNTRRDLTRTYTQLKKERRLTKTLLNDNHDDVGSLQRRLDQTRMQLDTVVIKTSEAIEGRKRYRASIAQLREEKVDLQRRLYNLRRLQALNDVCARRFQRNLDLASSDSALRDMRTFAAETADLRGFFHNHLRMFSSICDELNEERKRRLSARREKRVVAQRSQSVLLSKLRVSEKSKQTKLDALRRDATLLTEKRARLQAEYNRIAEAAGVDDAQAIIDKFLMRVDVENDLIAQGSACQTRIEQLQERKAHAEAAFVQAREQHAPFKWASIEELQERRRVASAQLESVAREQALLLHRQTQIREAFSMLLRRTSIALGAPWTPIPSDAPVGDIVGTVAEHVSALCDPPRHE</sequence>
<keyword evidence="1" id="KW-0677">Repeat</keyword>
<feature type="repeat" description="RCC1" evidence="2">
    <location>
        <begin position="111"/>
        <end position="162"/>
    </location>
</feature>
<feature type="repeat" description="RCC1" evidence="2">
    <location>
        <begin position="61"/>
        <end position="110"/>
    </location>
</feature>
<dbReference type="InterPro" id="IPR051625">
    <property type="entry name" value="Signaling_Regulatory_Domain"/>
</dbReference>
<dbReference type="EMBL" id="CDSF01000035">
    <property type="protein sequence ID" value="CEO95744.1"/>
    <property type="molecule type" value="Genomic_DNA"/>
</dbReference>
<evidence type="ECO:0000256" key="3">
    <source>
        <dbReference type="SAM" id="Coils"/>
    </source>
</evidence>
<reference evidence="5 6" key="1">
    <citation type="submission" date="2015-02" db="EMBL/GenBank/DDBJ databases">
        <authorList>
            <person name="Chooi Y.-H."/>
        </authorList>
    </citation>
    <scope>NUCLEOTIDE SEQUENCE [LARGE SCALE GENOMIC DNA]</scope>
    <source>
        <strain evidence="5">E3</strain>
    </source>
</reference>
<dbReference type="Gene3D" id="2.130.10.30">
    <property type="entry name" value="Regulator of chromosome condensation 1/beta-lactamase-inhibitor protein II"/>
    <property type="match status" value="1"/>
</dbReference>
<dbReference type="STRING" id="37360.A0A0G4IKQ6"/>
<dbReference type="PROSITE" id="PS50012">
    <property type="entry name" value="RCC1_3"/>
    <property type="match status" value="3"/>
</dbReference>
<organism evidence="5 6">
    <name type="scientific">Plasmodiophora brassicae</name>
    <name type="common">Clubroot disease agent</name>
    <dbReference type="NCBI Taxonomy" id="37360"/>
    <lineage>
        <taxon>Eukaryota</taxon>
        <taxon>Sar</taxon>
        <taxon>Rhizaria</taxon>
        <taxon>Endomyxa</taxon>
        <taxon>Phytomyxea</taxon>
        <taxon>Plasmodiophorida</taxon>
        <taxon>Plasmodiophoridae</taxon>
        <taxon>Plasmodiophora</taxon>
    </lineage>
</organism>
<protein>
    <submittedName>
        <fullName evidence="5">Uncharacterized protein</fullName>
    </submittedName>
</protein>
<evidence type="ECO:0000256" key="4">
    <source>
        <dbReference type="SAM" id="MobiDB-lite"/>
    </source>
</evidence>
<dbReference type="InterPro" id="IPR009091">
    <property type="entry name" value="RCC1/BLIP-II"/>
</dbReference>
<dbReference type="SUPFAM" id="SSF50985">
    <property type="entry name" value="RCC1/BLIP-II"/>
    <property type="match status" value="1"/>
</dbReference>
<evidence type="ECO:0000313" key="6">
    <source>
        <dbReference type="Proteomes" id="UP000039324"/>
    </source>
</evidence>
<keyword evidence="3" id="KW-0175">Coiled coil</keyword>
<dbReference type="PANTHER" id="PTHR22872">
    <property type="entry name" value="BTK-BINDING PROTEIN-RELATED"/>
    <property type="match status" value="1"/>
</dbReference>
<dbReference type="OMA" id="NDVCARR"/>
<evidence type="ECO:0000256" key="2">
    <source>
        <dbReference type="PROSITE-ProRule" id="PRU00235"/>
    </source>
</evidence>
<dbReference type="PANTHER" id="PTHR22872:SF2">
    <property type="entry name" value="INHIBITOR OF BRUTON TYROSINE KINASE"/>
    <property type="match status" value="1"/>
</dbReference>
<dbReference type="AlphaFoldDB" id="A0A0G4IKQ6"/>
<feature type="coiled-coil region" evidence="3">
    <location>
        <begin position="615"/>
        <end position="664"/>
    </location>
</feature>
<gene>
    <name evidence="5" type="ORF">PBRA_004457</name>
</gene>
<dbReference type="OrthoDB" id="10253607at2759"/>
<dbReference type="Pfam" id="PF00415">
    <property type="entry name" value="RCC1"/>
    <property type="match status" value="2"/>
</dbReference>
<feature type="coiled-coil region" evidence="3">
    <location>
        <begin position="432"/>
        <end position="459"/>
    </location>
</feature>
<feature type="region of interest" description="Disordered" evidence="4">
    <location>
        <begin position="233"/>
        <end position="259"/>
    </location>
</feature>
<dbReference type="Proteomes" id="UP000039324">
    <property type="component" value="Unassembled WGS sequence"/>
</dbReference>
<evidence type="ECO:0000313" key="5">
    <source>
        <dbReference type="EMBL" id="CEO95744.1"/>
    </source>
</evidence>
<name>A0A0G4IKQ6_PLABS</name>
<dbReference type="InterPro" id="IPR000408">
    <property type="entry name" value="Reg_chr_condens"/>
</dbReference>
<evidence type="ECO:0000256" key="1">
    <source>
        <dbReference type="ARBA" id="ARBA00022737"/>
    </source>
</evidence>
<feature type="repeat" description="RCC1" evidence="2">
    <location>
        <begin position="13"/>
        <end position="60"/>
    </location>
</feature>
<proteinExistence type="predicted"/>
<accession>A0A0G4IKQ6</accession>
<dbReference type="PRINTS" id="PR00633">
    <property type="entry name" value="RCCNDNSATION"/>
</dbReference>